<protein>
    <submittedName>
        <fullName evidence="1">Uncharacterized protein</fullName>
    </submittedName>
</protein>
<comment type="caution">
    <text evidence="1">The sequence shown here is derived from an EMBL/GenBank/DDBJ whole genome shotgun (WGS) entry which is preliminary data.</text>
</comment>
<reference evidence="2" key="1">
    <citation type="journal article" date="2023" name="Nat. Plants">
        <title>Single-cell RNA sequencing provides a high-resolution roadmap for understanding the multicellular compartmentation of specialized metabolism.</title>
        <authorList>
            <person name="Sun S."/>
            <person name="Shen X."/>
            <person name="Li Y."/>
            <person name="Li Y."/>
            <person name="Wang S."/>
            <person name="Li R."/>
            <person name="Zhang H."/>
            <person name="Shen G."/>
            <person name="Guo B."/>
            <person name="Wei J."/>
            <person name="Xu J."/>
            <person name="St-Pierre B."/>
            <person name="Chen S."/>
            <person name="Sun C."/>
        </authorList>
    </citation>
    <scope>NUCLEOTIDE SEQUENCE [LARGE SCALE GENOMIC DNA]</scope>
</reference>
<dbReference type="EMBL" id="CM044702">
    <property type="protein sequence ID" value="KAI5675228.1"/>
    <property type="molecule type" value="Genomic_DNA"/>
</dbReference>
<gene>
    <name evidence="1" type="ORF">M9H77_06178</name>
</gene>
<proteinExistence type="predicted"/>
<sequence length="790" mass="88119">MGFSVFLFLLTLLFMFPISSVSQSNPNVTLGSSLTTNNGESSSWISPSGEFAFGFLQISSGGGYLLAIWFNKIPERTIIWSANGNNLAPQGSIIQLLQDGRFVLSDSSGRQIWSANTGSSRVAYGAMLDSGNFILGSNASAILWQSFDEPTDTLLPTQLLGQGGQLVSSLSQMNFSSGKYLLIMQTDGNLVLYTKNFPLDNVNSPYWSTRSVGSGFQFIFNQTGSLILTARNGSIINLVFSNTVSASQLYQRLTLDYDGVLRHYVYPKSGNSTAGRLNGWSVLDLVPTNICLSITQYTGGGACGFNSYCSLSTDQRPVCNCPDGYTLCILMITWNCNESKETELFYFVDMPNTDWPLSDFEYYQPVSEDWCRQICLDDCFCAAAIFRNSNCWKKKFPLSNGRKDPSVGGKALIKVRRDQSNGNINGSTDPKRKKNSVLIITGSTLLGTSVFLNILLFFSTFFFGFWLRKGKHNVSSVYSSLPGLSIRSFSYKELEKATHDFKEELGRGACSIVYKGTLKHENGDHIAVKKLNDIIKQTEQEFQAEVSSISKTNHKNLVQLVGFCNEGQNRLLVYEYMSNGSLASYLFDKPRPNWYKRVQIACAIARGLSYLHEECSNQIIHCDIKPQNILLDHTLTAKISDFGLAKLLSCDQTKTTTGIRGTRGYVAPEWFRSMPVTVKVDVYSFGILLLELVCCRKNVETEMKDEKQVILSEWAYDCYEEGKVHLLIAFDEEAQDDFKRVGNFVMIAIWCIQEEPSLRPSMKRVVQMLEGSVQVSVPPYPNPSFISPNS</sequence>
<accession>A0ACC0BRJ4</accession>
<keyword evidence="2" id="KW-1185">Reference proteome</keyword>
<evidence type="ECO:0000313" key="2">
    <source>
        <dbReference type="Proteomes" id="UP001060085"/>
    </source>
</evidence>
<organism evidence="1 2">
    <name type="scientific">Catharanthus roseus</name>
    <name type="common">Madagascar periwinkle</name>
    <name type="synonym">Vinca rosea</name>
    <dbReference type="NCBI Taxonomy" id="4058"/>
    <lineage>
        <taxon>Eukaryota</taxon>
        <taxon>Viridiplantae</taxon>
        <taxon>Streptophyta</taxon>
        <taxon>Embryophyta</taxon>
        <taxon>Tracheophyta</taxon>
        <taxon>Spermatophyta</taxon>
        <taxon>Magnoliopsida</taxon>
        <taxon>eudicotyledons</taxon>
        <taxon>Gunneridae</taxon>
        <taxon>Pentapetalae</taxon>
        <taxon>asterids</taxon>
        <taxon>lamiids</taxon>
        <taxon>Gentianales</taxon>
        <taxon>Apocynaceae</taxon>
        <taxon>Rauvolfioideae</taxon>
        <taxon>Vinceae</taxon>
        <taxon>Catharanthinae</taxon>
        <taxon>Catharanthus</taxon>
    </lineage>
</organism>
<evidence type="ECO:0000313" key="1">
    <source>
        <dbReference type="EMBL" id="KAI5675228.1"/>
    </source>
</evidence>
<name>A0ACC0BRJ4_CATRO</name>
<dbReference type="Proteomes" id="UP001060085">
    <property type="component" value="Linkage Group LG02"/>
</dbReference>